<evidence type="ECO:0000256" key="2">
    <source>
        <dbReference type="SAM" id="MobiDB-lite"/>
    </source>
</evidence>
<dbReference type="InParanoid" id="A0A7N2MBN3"/>
<dbReference type="InterPro" id="IPR053932">
    <property type="entry name" value="GeBP-like_DBD"/>
</dbReference>
<dbReference type="Proteomes" id="UP000594261">
    <property type="component" value="Chromosome 8"/>
</dbReference>
<dbReference type="FunCoup" id="A0A7N2MBN3">
    <property type="interactions" value="829"/>
</dbReference>
<dbReference type="GO" id="GO:0006355">
    <property type="term" value="P:regulation of DNA-templated transcription"/>
    <property type="evidence" value="ECO:0007669"/>
    <property type="project" value="InterPro"/>
</dbReference>
<dbReference type="Pfam" id="PF04504">
    <property type="entry name" value="GeBP-like_DBD"/>
    <property type="match status" value="1"/>
</dbReference>
<dbReference type="EMBL" id="LRBV02000008">
    <property type="status" value="NOT_ANNOTATED_CDS"/>
    <property type="molecule type" value="Genomic_DNA"/>
</dbReference>
<dbReference type="PANTHER" id="PTHR31662">
    <property type="entry name" value="BNAANNG10740D PROTEIN-RELATED"/>
    <property type="match status" value="1"/>
</dbReference>
<accession>A0A7N2MBN3</accession>
<comment type="similarity">
    <text evidence="1">Belongs to the GeBP family.</text>
</comment>
<feature type="region of interest" description="Disordered" evidence="2">
    <location>
        <begin position="1"/>
        <end position="84"/>
    </location>
</feature>
<feature type="compositionally biased region" description="Acidic residues" evidence="2">
    <location>
        <begin position="1"/>
        <end position="15"/>
    </location>
</feature>
<dbReference type="AlphaFoldDB" id="A0A7N2MBN3"/>
<feature type="domain" description="Glabrous enhancer-binding protein-like DBD" evidence="3">
    <location>
        <begin position="99"/>
        <end position="183"/>
    </location>
</feature>
<keyword evidence="5" id="KW-1185">Reference proteome</keyword>
<organism evidence="4 5">
    <name type="scientific">Quercus lobata</name>
    <name type="common">Valley oak</name>
    <dbReference type="NCBI Taxonomy" id="97700"/>
    <lineage>
        <taxon>Eukaryota</taxon>
        <taxon>Viridiplantae</taxon>
        <taxon>Streptophyta</taxon>
        <taxon>Embryophyta</taxon>
        <taxon>Tracheophyta</taxon>
        <taxon>Spermatophyta</taxon>
        <taxon>Magnoliopsida</taxon>
        <taxon>eudicotyledons</taxon>
        <taxon>Gunneridae</taxon>
        <taxon>Pentapetalae</taxon>
        <taxon>rosids</taxon>
        <taxon>fabids</taxon>
        <taxon>Fagales</taxon>
        <taxon>Fagaceae</taxon>
        <taxon>Quercus</taxon>
    </lineage>
</organism>
<feature type="compositionally biased region" description="Basic and acidic residues" evidence="2">
    <location>
        <begin position="55"/>
        <end position="84"/>
    </location>
</feature>
<reference evidence="4" key="2">
    <citation type="submission" date="2021-01" db="UniProtKB">
        <authorList>
            <consortium name="EnsemblPlants"/>
        </authorList>
    </citation>
    <scope>IDENTIFICATION</scope>
</reference>
<reference evidence="4 5" key="1">
    <citation type="journal article" date="2016" name="G3 (Bethesda)">
        <title>First Draft Assembly and Annotation of the Genome of a California Endemic Oak Quercus lobata Nee (Fagaceae).</title>
        <authorList>
            <person name="Sork V.L."/>
            <person name="Fitz-Gibbon S.T."/>
            <person name="Puiu D."/>
            <person name="Crepeau M."/>
            <person name="Gugger P.F."/>
            <person name="Sherman R."/>
            <person name="Stevens K."/>
            <person name="Langley C.H."/>
            <person name="Pellegrini M."/>
            <person name="Salzberg S.L."/>
        </authorList>
    </citation>
    <scope>NUCLEOTIDE SEQUENCE [LARGE SCALE GENOMIC DNA]</scope>
    <source>
        <strain evidence="4 5">cv. SW786</strain>
    </source>
</reference>
<protein>
    <recommendedName>
        <fullName evidence="3">Glabrous enhancer-binding protein-like DBD domain-containing protein</fullName>
    </recommendedName>
</protein>
<dbReference type="Gramene" id="QL08p013887:mrna">
    <property type="protein sequence ID" value="QL08p013887:mrna"/>
    <property type="gene ID" value="QL08p013887"/>
</dbReference>
<proteinExistence type="inferred from homology"/>
<sequence length="282" mass="32013">MSEESEGSPMQEEEVPNVPENPTSIPPDASHAEKIEDEEDEYMDLMAVSPSPESPSKRPFHDSDEENTQRMEKRLKTKVPEDDTPPRTFLEMVLTDVDHEIGFLTSIVNFHEKYMLYPYFDSVSLEHFIKNWLQIETSNQQLLEVIVKLRKKYMNANTKMGASGNFSDARDQMAFNFADKLWSNEKEEDWRFLKMGIIAPVPHGPDDEEPDSAVALLCGLELAKSNGGHKYSVSIEGIKHLLLKEYLSNNPCLFPCGYLLEEAHAKQTAIQTTSLIVLHGHG</sequence>
<dbReference type="EnsemblPlants" id="QL08p013887:mrna">
    <property type="protein sequence ID" value="QL08p013887:mrna"/>
    <property type="gene ID" value="QL08p013887"/>
</dbReference>
<evidence type="ECO:0000259" key="3">
    <source>
        <dbReference type="Pfam" id="PF04504"/>
    </source>
</evidence>
<dbReference type="InterPro" id="IPR007592">
    <property type="entry name" value="GEBP"/>
</dbReference>
<evidence type="ECO:0000256" key="1">
    <source>
        <dbReference type="ARBA" id="ARBA00010820"/>
    </source>
</evidence>
<evidence type="ECO:0000313" key="5">
    <source>
        <dbReference type="Proteomes" id="UP000594261"/>
    </source>
</evidence>
<evidence type="ECO:0000313" key="4">
    <source>
        <dbReference type="EnsemblPlants" id="QL08p013887:mrna"/>
    </source>
</evidence>
<name>A0A7N2MBN3_QUELO</name>